<protein>
    <recommendedName>
        <fullName evidence="2">GAF domain-containing protein</fullName>
    </recommendedName>
</protein>
<feature type="domain" description="GAF" evidence="2">
    <location>
        <begin position="216"/>
        <end position="303"/>
    </location>
</feature>
<dbReference type="SUPFAM" id="SSF55781">
    <property type="entry name" value="GAF domain-like"/>
    <property type="match status" value="1"/>
</dbReference>
<dbReference type="Pfam" id="PF13185">
    <property type="entry name" value="GAF_2"/>
    <property type="match status" value="1"/>
</dbReference>
<gene>
    <name evidence="3" type="ORF">KDA_57760</name>
</gene>
<dbReference type="Proteomes" id="UP000287171">
    <property type="component" value="Unassembled WGS sequence"/>
</dbReference>
<dbReference type="RefSeq" id="WP_126630431.1">
    <property type="nucleotide sequence ID" value="NZ_BIFT01000002.1"/>
</dbReference>
<name>A0A402BGB2_9CHLR</name>
<sequence>MNKEDRTIFNIEKNASPVSTLSSSNHDQTSVKQARKKLSVDGVTTQKQTWRDFLAHIIRDDKVKQQIIDALHISPITLTRWITGKSEPRLHNLRQMLGALPPQYQEQMSHYLREENKAGTTLIGEESHLALIIPSEFYQQVFIARATTGENLRFWSLSQLIIQQALGQLDPERRGMSIWIVRCMPPSGPQHKVRSLRESVGAGTSPWKSNLEQDAMFLGAESLVGSVVTSYRPAIVQDLDEEHNLLALSRVEHEKSIVIYPILYCGRIAGVFMVSSAEANFFLHAARVELIHSYADLAALAFDRDQFYEPEQIMLEIMPGYVEQKSYFTHFRQLMTETILDAVYSNRRIDNAQADLFVWQKLEEQLAGKKIENLE</sequence>
<feature type="region of interest" description="Disordered" evidence="1">
    <location>
        <begin position="1"/>
        <end position="30"/>
    </location>
</feature>
<organism evidence="3 4">
    <name type="scientific">Dictyobacter alpinus</name>
    <dbReference type="NCBI Taxonomy" id="2014873"/>
    <lineage>
        <taxon>Bacteria</taxon>
        <taxon>Bacillati</taxon>
        <taxon>Chloroflexota</taxon>
        <taxon>Ktedonobacteria</taxon>
        <taxon>Ktedonobacterales</taxon>
        <taxon>Dictyobacteraceae</taxon>
        <taxon>Dictyobacter</taxon>
    </lineage>
</organism>
<dbReference type="Gene3D" id="3.30.450.40">
    <property type="match status" value="1"/>
</dbReference>
<keyword evidence="4" id="KW-1185">Reference proteome</keyword>
<proteinExistence type="predicted"/>
<comment type="caution">
    <text evidence="3">The sequence shown here is derived from an EMBL/GenBank/DDBJ whole genome shotgun (WGS) entry which is preliminary data.</text>
</comment>
<dbReference type="InterPro" id="IPR029016">
    <property type="entry name" value="GAF-like_dom_sf"/>
</dbReference>
<dbReference type="AlphaFoldDB" id="A0A402BGB2"/>
<evidence type="ECO:0000256" key="1">
    <source>
        <dbReference type="SAM" id="MobiDB-lite"/>
    </source>
</evidence>
<feature type="compositionally biased region" description="Polar residues" evidence="1">
    <location>
        <begin position="16"/>
        <end position="30"/>
    </location>
</feature>
<dbReference type="InterPro" id="IPR003018">
    <property type="entry name" value="GAF"/>
</dbReference>
<evidence type="ECO:0000259" key="2">
    <source>
        <dbReference type="Pfam" id="PF13185"/>
    </source>
</evidence>
<accession>A0A402BGB2</accession>
<dbReference type="EMBL" id="BIFT01000002">
    <property type="protein sequence ID" value="GCE30292.1"/>
    <property type="molecule type" value="Genomic_DNA"/>
</dbReference>
<evidence type="ECO:0000313" key="4">
    <source>
        <dbReference type="Proteomes" id="UP000287171"/>
    </source>
</evidence>
<evidence type="ECO:0000313" key="3">
    <source>
        <dbReference type="EMBL" id="GCE30292.1"/>
    </source>
</evidence>
<dbReference type="OrthoDB" id="145547at2"/>
<reference evidence="4" key="1">
    <citation type="submission" date="2018-12" db="EMBL/GenBank/DDBJ databases">
        <title>Tengunoibacter tsumagoiensis gen. nov., sp. nov., Dictyobacter kobayashii sp. nov., D. alpinus sp. nov., and D. joshuensis sp. nov. and description of Dictyobacteraceae fam. nov. within the order Ktedonobacterales isolated from Tengu-no-mugimeshi.</title>
        <authorList>
            <person name="Wang C.M."/>
            <person name="Zheng Y."/>
            <person name="Sakai Y."/>
            <person name="Toyoda A."/>
            <person name="Minakuchi Y."/>
            <person name="Abe K."/>
            <person name="Yokota A."/>
            <person name="Yabe S."/>
        </authorList>
    </citation>
    <scope>NUCLEOTIDE SEQUENCE [LARGE SCALE GENOMIC DNA]</scope>
    <source>
        <strain evidence="4">Uno16</strain>
    </source>
</reference>